<keyword evidence="3" id="KW-1185">Reference proteome</keyword>
<feature type="region of interest" description="Disordered" evidence="1">
    <location>
        <begin position="35"/>
        <end position="55"/>
    </location>
</feature>
<reference evidence="2 3" key="1">
    <citation type="journal article" date="2007" name="Nature">
        <title>Evolution of genes and genomes on the Drosophila phylogeny.</title>
        <authorList>
            <consortium name="Drosophila 12 Genomes Consortium"/>
            <person name="Clark A.G."/>
            <person name="Eisen M.B."/>
            <person name="Smith D.R."/>
            <person name="Bergman C.M."/>
            <person name="Oliver B."/>
            <person name="Markow T.A."/>
            <person name="Kaufman T.C."/>
            <person name="Kellis M."/>
            <person name="Gelbart W."/>
            <person name="Iyer V.N."/>
            <person name="Pollard D.A."/>
            <person name="Sackton T.B."/>
            <person name="Larracuente A.M."/>
            <person name="Singh N.D."/>
            <person name="Abad J.P."/>
            <person name="Abt D.N."/>
            <person name="Adryan B."/>
            <person name="Aguade M."/>
            <person name="Akashi H."/>
            <person name="Anderson W.W."/>
            <person name="Aquadro C.F."/>
            <person name="Ardell D.H."/>
            <person name="Arguello R."/>
            <person name="Artieri C.G."/>
            <person name="Barbash D.A."/>
            <person name="Barker D."/>
            <person name="Barsanti P."/>
            <person name="Batterham P."/>
            <person name="Batzoglou S."/>
            <person name="Begun D."/>
            <person name="Bhutkar A."/>
            <person name="Blanco E."/>
            <person name="Bosak S.A."/>
            <person name="Bradley R.K."/>
            <person name="Brand A.D."/>
            <person name="Brent M.R."/>
            <person name="Brooks A.N."/>
            <person name="Brown R.H."/>
            <person name="Butlin R.K."/>
            <person name="Caggese C."/>
            <person name="Calvi B.R."/>
            <person name="Bernardo de Carvalho A."/>
            <person name="Caspi A."/>
            <person name="Castrezana S."/>
            <person name="Celniker S.E."/>
            <person name="Chang J.L."/>
            <person name="Chapple C."/>
            <person name="Chatterji S."/>
            <person name="Chinwalla A."/>
            <person name="Civetta A."/>
            <person name="Clifton S.W."/>
            <person name="Comeron J.M."/>
            <person name="Costello J.C."/>
            <person name="Coyne J.A."/>
            <person name="Daub J."/>
            <person name="David R.G."/>
            <person name="Delcher A.L."/>
            <person name="Delehaunty K."/>
            <person name="Do C.B."/>
            <person name="Ebling H."/>
            <person name="Edwards K."/>
            <person name="Eickbush T."/>
            <person name="Evans J.D."/>
            <person name="Filipski A."/>
            <person name="Findeiss S."/>
            <person name="Freyhult E."/>
            <person name="Fulton L."/>
            <person name="Fulton R."/>
            <person name="Garcia A.C."/>
            <person name="Gardiner A."/>
            <person name="Garfield D.A."/>
            <person name="Garvin B.E."/>
            <person name="Gibson G."/>
            <person name="Gilbert D."/>
            <person name="Gnerre S."/>
            <person name="Godfrey J."/>
            <person name="Good R."/>
            <person name="Gotea V."/>
            <person name="Gravely B."/>
            <person name="Greenberg A.J."/>
            <person name="Griffiths-Jones S."/>
            <person name="Gross S."/>
            <person name="Guigo R."/>
            <person name="Gustafson E.A."/>
            <person name="Haerty W."/>
            <person name="Hahn M.W."/>
            <person name="Halligan D.L."/>
            <person name="Halpern A.L."/>
            <person name="Halter G.M."/>
            <person name="Han M.V."/>
            <person name="Heger A."/>
            <person name="Hillier L."/>
            <person name="Hinrichs A.S."/>
            <person name="Holmes I."/>
            <person name="Hoskins R.A."/>
            <person name="Hubisz M.J."/>
            <person name="Hultmark D."/>
            <person name="Huntley M.A."/>
            <person name="Jaffe D.B."/>
            <person name="Jagadeeshan S."/>
            <person name="Jeck W.R."/>
            <person name="Johnson J."/>
            <person name="Jones C.D."/>
            <person name="Jordan W.C."/>
            <person name="Karpen G.H."/>
            <person name="Kataoka E."/>
            <person name="Keightley P.D."/>
            <person name="Kheradpour P."/>
            <person name="Kirkness E.F."/>
            <person name="Koerich L.B."/>
            <person name="Kristiansen K."/>
            <person name="Kudrna D."/>
            <person name="Kulathinal R.J."/>
            <person name="Kumar S."/>
            <person name="Kwok R."/>
            <person name="Lander E."/>
            <person name="Langley C.H."/>
            <person name="Lapoint R."/>
            <person name="Lazzaro B.P."/>
            <person name="Lee S.J."/>
            <person name="Levesque L."/>
            <person name="Li R."/>
            <person name="Lin C.F."/>
            <person name="Lin M.F."/>
            <person name="Lindblad-Toh K."/>
            <person name="Llopart A."/>
            <person name="Long M."/>
            <person name="Low L."/>
            <person name="Lozovsky E."/>
            <person name="Lu J."/>
            <person name="Luo M."/>
            <person name="Machado C.A."/>
            <person name="Makalowski W."/>
            <person name="Marzo M."/>
            <person name="Matsuda M."/>
            <person name="Matzkin L."/>
            <person name="McAllister B."/>
            <person name="McBride C.S."/>
            <person name="McKernan B."/>
            <person name="McKernan K."/>
            <person name="Mendez-Lago M."/>
            <person name="Minx P."/>
            <person name="Mollenhauer M.U."/>
            <person name="Montooth K."/>
            <person name="Mount S.M."/>
            <person name="Mu X."/>
            <person name="Myers E."/>
            <person name="Negre B."/>
            <person name="Newfeld S."/>
            <person name="Nielsen R."/>
            <person name="Noor M.A."/>
            <person name="O'Grady P."/>
            <person name="Pachter L."/>
            <person name="Papaceit M."/>
            <person name="Parisi M.J."/>
            <person name="Parisi M."/>
            <person name="Parts L."/>
            <person name="Pedersen J.S."/>
            <person name="Pesole G."/>
            <person name="Phillippy A.M."/>
            <person name="Ponting C.P."/>
            <person name="Pop M."/>
            <person name="Porcelli D."/>
            <person name="Powell J.R."/>
            <person name="Prohaska S."/>
            <person name="Pruitt K."/>
            <person name="Puig M."/>
            <person name="Quesneville H."/>
            <person name="Ram K.R."/>
            <person name="Rand D."/>
            <person name="Rasmussen M.D."/>
            <person name="Reed L.K."/>
            <person name="Reenan R."/>
            <person name="Reily A."/>
            <person name="Remington K.A."/>
            <person name="Rieger T.T."/>
            <person name="Ritchie M.G."/>
            <person name="Robin C."/>
            <person name="Rogers Y.H."/>
            <person name="Rohde C."/>
            <person name="Rozas J."/>
            <person name="Rubenfield M.J."/>
            <person name="Ruiz A."/>
            <person name="Russo S."/>
            <person name="Salzberg S.L."/>
            <person name="Sanchez-Gracia A."/>
            <person name="Saranga D.J."/>
            <person name="Sato H."/>
            <person name="Schaeffer S.W."/>
            <person name="Schatz M.C."/>
            <person name="Schlenke T."/>
            <person name="Schwartz R."/>
            <person name="Segarra C."/>
            <person name="Singh R.S."/>
            <person name="Sirot L."/>
            <person name="Sirota M."/>
            <person name="Sisneros N.B."/>
            <person name="Smith C.D."/>
            <person name="Smith T.F."/>
            <person name="Spieth J."/>
            <person name="Stage D.E."/>
            <person name="Stark A."/>
            <person name="Stephan W."/>
            <person name="Strausberg R.L."/>
            <person name="Strempel S."/>
            <person name="Sturgill D."/>
            <person name="Sutton G."/>
            <person name="Sutton G.G."/>
            <person name="Tao W."/>
            <person name="Teichmann S."/>
            <person name="Tobari Y.N."/>
            <person name="Tomimura Y."/>
            <person name="Tsolas J.M."/>
            <person name="Valente V.L."/>
            <person name="Venter E."/>
            <person name="Venter J.C."/>
            <person name="Vicario S."/>
            <person name="Vieira F.G."/>
            <person name="Vilella A.J."/>
            <person name="Villasante A."/>
            <person name="Walenz B."/>
            <person name="Wang J."/>
            <person name="Wasserman M."/>
            <person name="Watts T."/>
            <person name="Wilson D."/>
            <person name="Wilson R.K."/>
            <person name="Wing R.A."/>
            <person name="Wolfner M.F."/>
            <person name="Wong A."/>
            <person name="Wong G.K."/>
            <person name="Wu C.I."/>
            <person name="Wu G."/>
            <person name="Yamamoto D."/>
            <person name="Yang H.P."/>
            <person name="Yang S.P."/>
            <person name="Yorke J.A."/>
            <person name="Yoshida K."/>
            <person name="Zdobnov E."/>
            <person name="Zhang P."/>
            <person name="Zhang Y."/>
            <person name="Zimin A.V."/>
            <person name="Baldwin J."/>
            <person name="Abdouelleil A."/>
            <person name="Abdulkadir J."/>
            <person name="Abebe A."/>
            <person name="Abera B."/>
            <person name="Abreu J."/>
            <person name="Acer S.C."/>
            <person name="Aftuck L."/>
            <person name="Alexander A."/>
            <person name="An P."/>
            <person name="Anderson E."/>
            <person name="Anderson S."/>
            <person name="Arachi H."/>
            <person name="Azer M."/>
            <person name="Bachantsang P."/>
            <person name="Barry A."/>
            <person name="Bayul T."/>
            <person name="Berlin A."/>
            <person name="Bessette D."/>
            <person name="Bloom T."/>
            <person name="Blye J."/>
            <person name="Boguslavskiy L."/>
            <person name="Bonnet C."/>
            <person name="Boukhgalter B."/>
            <person name="Bourzgui I."/>
            <person name="Brown A."/>
            <person name="Cahill P."/>
            <person name="Channer S."/>
            <person name="Cheshatsang Y."/>
            <person name="Chuda L."/>
            <person name="Citroen M."/>
            <person name="Collymore A."/>
            <person name="Cooke P."/>
            <person name="Costello M."/>
            <person name="D'Aco K."/>
            <person name="Daza R."/>
            <person name="De Haan G."/>
            <person name="DeGray S."/>
            <person name="DeMaso C."/>
            <person name="Dhargay N."/>
            <person name="Dooley K."/>
            <person name="Dooley E."/>
            <person name="Doricent M."/>
            <person name="Dorje P."/>
            <person name="Dorjee K."/>
            <person name="Dupes A."/>
            <person name="Elong R."/>
            <person name="Falk J."/>
            <person name="Farina A."/>
            <person name="Faro S."/>
            <person name="Ferguson D."/>
            <person name="Fisher S."/>
            <person name="Foley C.D."/>
            <person name="Franke A."/>
            <person name="Friedrich D."/>
            <person name="Gadbois L."/>
            <person name="Gearin G."/>
            <person name="Gearin C.R."/>
            <person name="Giannoukos G."/>
            <person name="Goode T."/>
            <person name="Graham J."/>
            <person name="Grandbois E."/>
            <person name="Grewal S."/>
            <person name="Gyaltsen K."/>
            <person name="Hafez N."/>
            <person name="Hagos B."/>
            <person name="Hall J."/>
            <person name="Henson C."/>
            <person name="Hollinger A."/>
            <person name="Honan T."/>
            <person name="Huard M.D."/>
            <person name="Hughes L."/>
            <person name="Hurhula B."/>
            <person name="Husby M.E."/>
            <person name="Kamat A."/>
            <person name="Kanga B."/>
            <person name="Kashin S."/>
            <person name="Khazanovich D."/>
            <person name="Kisner P."/>
            <person name="Lance K."/>
            <person name="Lara M."/>
            <person name="Lee W."/>
            <person name="Lennon N."/>
            <person name="Letendre F."/>
            <person name="LeVine R."/>
            <person name="Lipovsky A."/>
            <person name="Liu X."/>
            <person name="Liu J."/>
            <person name="Liu S."/>
            <person name="Lokyitsang T."/>
            <person name="Lokyitsang Y."/>
            <person name="Lubonja R."/>
            <person name="Lui A."/>
            <person name="MacDonald P."/>
            <person name="Magnisalis V."/>
            <person name="Maru K."/>
            <person name="Matthews C."/>
            <person name="McCusker W."/>
            <person name="McDonough S."/>
            <person name="Mehta T."/>
            <person name="Meldrim J."/>
            <person name="Meneus L."/>
            <person name="Mihai O."/>
            <person name="Mihalev A."/>
            <person name="Mihova T."/>
            <person name="Mittelman R."/>
            <person name="Mlenga V."/>
            <person name="Montmayeur A."/>
            <person name="Mulrain L."/>
            <person name="Navidi A."/>
            <person name="Naylor J."/>
            <person name="Negash T."/>
            <person name="Nguyen T."/>
            <person name="Nguyen N."/>
            <person name="Nicol R."/>
            <person name="Norbu C."/>
            <person name="Norbu N."/>
            <person name="Novod N."/>
            <person name="O'Neill B."/>
            <person name="Osman S."/>
            <person name="Markiewicz E."/>
            <person name="Oyono O.L."/>
            <person name="Patti C."/>
            <person name="Phunkhang P."/>
            <person name="Pierre F."/>
            <person name="Priest M."/>
            <person name="Raghuraman S."/>
            <person name="Rege F."/>
            <person name="Reyes R."/>
            <person name="Rise C."/>
            <person name="Rogov P."/>
            <person name="Ross K."/>
            <person name="Ryan E."/>
            <person name="Settipalli S."/>
            <person name="Shea T."/>
            <person name="Sherpa N."/>
            <person name="Shi L."/>
            <person name="Shih D."/>
            <person name="Sparrow T."/>
            <person name="Spaulding J."/>
            <person name="Stalker J."/>
            <person name="Stange-Thomann N."/>
            <person name="Stavropoulos S."/>
            <person name="Stone C."/>
            <person name="Strader C."/>
            <person name="Tesfaye S."/>
            <person name="Thomson T."/>
            <person name="Thoulutsang Y."/>
            <person name="Thoulutsang D."/>
            <person name="Topham K."/>
            <person name="Topping I."/>
            <person name="Tsamla T."/>
            <person name="Vassiliev H."/>
            <person name="Vo A."/>
            <person name="Wangchuk T."/>
            <person name="Wangdi T."/>
            <person name="Weiand M."/>
            <person name="Wilkinson J."/>
            <person name="Wilson A."/>
            <person name="Yadav S."/>
            <person name="Young G."/>
            <person name="Yu Q."/>
            <person name="Zembek L."/>
            <person name="Zhong D."/>
            <person name="Zimmer A."/>
            <person name="Zwirko Z."/>
            <person name="Jaffe D.B."/>
            <person name="Alvarez P."/>
            <person name="Brockman W."/>
            <person name="Butler J."/>
            <person name="Chin C."/>
            <person name="Gnerre S."/>
            <person name="Grabherr M."/>
            <person name="Kleber M."/>
            <person name="Mauceli E."/>
            <person name="MacCallum I."/>
        </authorList>
    </citation>
    <scope>NUCLEOTIDE SEQUENCE [LARGE SCALE GENOMIC DNA]</scope>
    <source>
        <strain evidence="3">Tucson 15287-2541.00</strain>
    </source>
</reference>
<dbReference type="InParanoid" id="B4JJB3"/>
<evidence type="ECO:0000256" key="1">
    <source>
        <dbReference type="SAM" id="MobiDB-lite"/>
    </source>
</evidence>
<dbReference type="AlphaFoldDB" id="B4JJB3"/>
<protein>
    <submittedName>
        <fullName evidence="2">GH12459</fullName>
    </submittedName>
</protein>
<accession>B4JJB3</accession>
<gene>
    <name evidence="2" type="primary">Dgri\GH12459</name>
    <name evidence="2" type="ORF">Dgri_GH12459</name>
</gene>
<name>B4JJB3_DROGR</name>
<evidence type="ECO:0000313" key="2">
    <source>
        <dbReference type="EMBL" id="EDV99665.1"/>
    </source>
</evidence>
<sequence length="113" mass="12879">MFEGCEVSVWFDAKDKTYPYPNSFAVRRRLAPPRSQWAGNRQRRQQQQQQQQQQRAQNNGAAFAFCLALDDDAAGACCWCLLLLLPALSVAQFANAALTFNLTKGYMRRTRES</sequence>
<proteinExistence type="predicted"/>
<organism evidence="3">
    <name type="scientific">Drosophila grimshawi</name>
    <name type="common">Hawaiian fruit fly</name>
    <name type="synonym">Idiomyia grimshawi</name>
    <dbReference type="NCBI Taxonomy" id="7222"/>
    <lineage>
        <taxon>Eukaryota</taxon>
        <taxon>Metazoa</taxon>
        <taxon>Ecdysozoa</taxon>
        <taxon>Arthropoda</taxon>
        <taxon>Hexapoda</taxon>
        <taxon>Insecta</taxon>
        <taxon>Pterygota</taxon>
        <taxon>Neoptera</taxon>
        <taxon>Endopterygota</taxon>
        <taxon>Diptera</taxon>
        <taxon>Brachycera</taxon>
        <taxon>Muscomorpha</taxon>
        <taxon>Ephydroidea</taxon>
        <taxon>Drosophilidae</taxon>
        <taxon>Drosophila</taxon>
        <taxon>Hawaiian Drosophila</taxon>
    </lineage>
</organism>
<feature type="compositionally biased region" description="Low complexity" evidence="1">
    <location>
        <begin position="45"/>
        <end position="55"/>
    </location>
</feature>
<dbReference type="EMBL" id="CH916370">
    <property type="protein sequence ID" value="EDV99665.1"/>
    <property type="molecule type" value="Genomic_DNA"/>
</dbReference>
<evidence type="ECO:0000313" key="3">
    <source>
        <dbReference type="Proteomes" id="UP000001070"/>
    </source>
</evidence>
<dbReference type="HOGENOM" id="CLU_2136031_0_0_1"/>
<dbReference type="Proteomes" id="UP000001070">
    <property type="component" value="Unassembled WGS sequence"/>
</dbReference>